<dbReference type="InterPro" id="IPR052733">
    <property type="entry name" value="Chloroplast_QOR"/>
</dbReference>
<dbReference type="InterPro" id="IPR013154">
    <property type="entry name" value="ADH-like_N"/>
</dbReference>
<comment type="caution">
    <text evidence="2">The sequence shown here is derived from an EMBL/GenBank/DDBJ whole genome shotgun (WGS) entry which is preliminary data.</text>
</comment>
<dbReference type="Pfam" id="PF08240">
    <property type="entry name" value="ADH_N"/>
    <property type="match status" value="1"/>
</dbReference>
<protein>
    <submittedName>
        <fullName evidence="2">NADP-dependent oxidoreductase</fullName>
    </submittedName>
</protein>
<dbReference type="SUPFAM" id="SSF51735">
    <property type="entry name" value="NAD(P)-binding Rossmann-fold domains"/>
    <property type="match status" value="1"/>
</dbReference>
<dbReference type="CDD" id="cd05289">
    <property type="entry name" value="MDR_like_2"/>
    <property type="match status" value="1"/>
</dbReference>
<gene>
    <name evidence="2" type="ORF">GCM10023225_14690</name>
</gene>
<dbReference type="EMBL" id="BAABIL010000193">
    <property type="protein sequence ID" value="GAA4974597.1"/>
    <property type="molecule type" value="Genomic_DNA"/>
</dbReference>
<dbReference type="PANTHER" id="PTHR44013">
    <property type="entry name" value="ZINC-TYPE ALCOHOL DEHYDROGENASE-LIKE PROTEIN C16A3.02C"/>
    <property type="match status" value="1"/>
</dbReference>
<sequence length="313" mass="31428">MKAVRFHEFGGPEVLRYEDVEQPAPGAGQVRVRVAGTSFNGVDANIRAGNMQGPIPVGLPHTPGIDVSGTVDALGEGVEGLAVGEAVIGFLPMTAPGAAAEYAIAPADVLTPAPAIVPLPDAAALPIVGLTAWQAIFDHGKLAAGQRVLVNGAGGAVGGYAVQLAKGAGAHVVATASPRSAERVRAHGADEVVDHTSADVAAAVAEPVDLVLNLAPVAPEQLAALTTLIRDGGALVNTTVWMPAPSDPARGVRGIDLFVDSDAGQLAELVALVDRGELQVDVAQRVPLAELATVHAQAAAGELPGKVVIVPSA</sequence>
<accession>A0ABP9HNH6</accession>
<dbReference type="Pfam" id="PF13602">
    <property type="entry name" value="ADH_zinc_N_2"/>
    <property type="match status" value="1"/>
</dbReference>
<dbReference type="PANTHER" id="PTHR44013:SF1">
    <property type="entry name" value="ZINC-TYPE ALCOHOL DEHYDROGENASE-LIKE PROTEIN C16A3.02C"/>
    <property type="match status" value="1"/>
</dbReference>
<dbReference type="InterPro" id="IPR036291">
    <property type="entry name" value="NAD(P)-bd_dom_sf"/>
</dbReference>
<evidence type="ECO:0000313" key="2">
    <source>
        <dbReference type="EMBL" id="GAA4974597.1"/>
    </source>
</evidence>
<dbReference type="Gene3D" id="3.90.180.10">
    <property type="entry name" value="Medium-chain alcohol dehydrogenases, catalytic domain"/>
    <property type="match status" value="1"/>
</dbReference>
<dbReference type="RefSeq" id="WP_345711785.1">
    <property type="nucleotide sequence ID" value="NZ_BAABIL010000193.1"/>
</dbReference>
<name>A0ABP9HNH6_9ACTN</name>
<dbReference type="InterPro" id="IPR011032">
    <property type="entry name" value="GroES-like_sf"/>
</dbReference>
<feature type="domain" description="Enoyl reductase (ER)" evidence="1">
    <location>
        <begin position="10"/>
        <end position="309"/>
    </location>
</feature>
<dbReference type="SUPFAM" id="SSF50129">
    <property type="entry name" value="GroES-like"/>
    <property type="match status" value="1"/>
</dbReference>
<dbReference type="Gene3D" id="3.40.50.720">
    <property type="entry name" value="NAD(P)-binding Rossmann-like Domain"/>
    <property type="match status" value="1"/>
</dbReference>
<reference evidence="3" key="1">
    <citation type="journal article" date="2019" name="Int. J. Syst. Evol. Microbiol.">
        <title>The Global Catalogue of Microorganisms (GCM) 10K type strain sequencing project: providing services to taxonomists for standard genome sequencing and annotation.</title>
        <authorList>
            <consortium name="The Broad Institute Genomics Platform"/>
            <consortium name="The Broad Institute Genome Sequencing Center for Infectious Disease"/>
            <person name="Wu L."/>
            <person name="Ma J."/>
        </authorList>
    </citation>
    <scope>NUCLEOTIDE SEQUENCE [LARGE SCALE GENOMIC DNA]</scope>
    <source>
        <strain evidence="3">JCM 18126</strain>
    </source>
</reference>
<proteinExistence type="predicted"/>
<keyword evidence="3" id="KW-1185">Reference proteome</keyword>
<evidence type="ECO:0000313" key="3">
    <source>
        <dbReference type="Proteomes" id="UP001501195"/>
    </source>
</evidence>
<dbReference type="Proteomes" id="UP001501195">
    <property type="component" value="Unassembled WGS sequence"/>
</dbReference>
<organism evidence="2 3">
    <name type="scientific">Kineococcus glutinatus</name>
    <dbReference type="NCBI Taxonomy" id="1070872"/>
    <lineage>
        <taxon>Bacteria</taxon>
        <taxon>Bacillati</taxon>
        <taxon>Actinomycetota</taxon>
        <taxon>Actinomycetes</taxon>
        <taxon>Kineosporiales</taxon>
        <taxon>Kineosporiaceae</taxon>
        <taxon>Kineococcus</taxon>
    </lineage>
</organism>
<evidence type="ECO:0000259" key="1">
    <source>
        <dbReference type="SMART" id="SM00829"/>
    </source>
</evidence>
<dbReference type="InterPro" id="IPR020843">
    <property type="entry name" value="ER"/>
</dbReference>
<dbReference type="SMART" id="SM00829">
    <property type="entry name" value="PKS_ER"/>
    <property type="match status" value="1"/>
</dbReference>